<organism evidence="13">
    <name type="scientific">Photinus pyralis</name>
    <name type="common">Common eastern firefly</name>
    <name type="synonym">Lampyris pyralis</name>
    <dbReference type="NCBI Taxonomy" id="7054"/>
    <lineage>
        <taxon>Eukaryota</taxon>
        <taxon>Metazoa</taxon>
        <taxon>Ecdysozoa</taxon>
        <taxon>Arthropoda</taxon>
        <taxon>Hexapoda</taxon>
        <taxon>Insecta</taxon>
        <taxon>Pterygota</taxon>
        <taxon>Neoptera</taxon>
        <taxon>Endopterygota</taxon>
        <taxon>Coleoptera</taxon>
        <taxon>Polyphaga</taxon>
        <taxon>Elateriformia</taxon>
        <taxon>Elateroidea</taxon>
        <taxon>Lampyridae</taxon>
        <taxon>Lampyrinae</taxon>
        <taxon>Photinus</taxon>
    </lineage>
</organism>
<evidence type="ECO:0000256" key="10">
    <source>
        <dbReference type="SAM" id="MobiDB-lite"/>
    </source>
</evidence>
<dbReference type="GO" id="GO:0007064">
    <property type="term" value="P:mitotic sister chromatid cohesion"/>
    <property type="evidence" value="ECO:0007669"/>
    <property type="project" value="TreeGrafter"/>
</dbReference>
<evidence type="ECO:0000256" key="1">
    <source>
        <dbReference type="ARBA" id="ARBA00004123"/>
    </source>
</evidence>
<feature type="compositionally biased region" description="Polar residues" evidence="10">
    <location>
        <begin position="231"/>
        <end position="250"/>
    </location>
</feature>
<dbReference type="EMBL" id="GEZM01060164">
    <property type="protein sequence ID" value="JAV71228.1"/>
    <property type="molecule type" value="Transcribed_RNA"/>
</dbReference>
<dbReference type="AlphaFoldDB" id="A0A1Y1LEA2"/>
<dbReference type="SUPFAM" id="SSF55729">
    <property type="entry name" value="Acyl-CoA N-acyltransferases (Nat)"/>
    <property type="match status" value="1"/>
</dbReference>
<dbReference type="GO" id="GO:0061733">
    <property type="term" value="F:protein-lysine-acetyltransferase activity"/>
    <property type="evidence" value="ECO:0007669"/>
    <property type="project" value="TreeGrafter"/>
</dbReference>
<feature type="region of interest" description="Disordered" evidence="10">
    <location>
        <begin position="184"/>
        <end position="250"/>
    </location>
</feature>
<keyword evidence="6" id="KW-0862">Zinc</keyword>
<dbReference type="InterPro" id="IPR028005">
    <property type="entry name" value="AcTrfase_ESCO_Znf_dom"/>
</dbReference>
<dbReference type="PANTHER" id="PTHR45884">
    <property type="entry name" value="N-ACETYLTRANSFERASE ECO"/>
    <property type="match status" value="1"/>
</dbReference>
<feature type="region of interest" description="Disordered" evidence="10">
    <location>
        <begin position="1"/>
        <end position="29"/>
    </location>
</feature>
<feature type="domain" description="N-acetyltransferase ESCO acetyl-transferase" evidence="12">
    <location>
        <begin position="695"/>
        <end position="762"/>
    </location>
</feature>
<feature type="compositionally biased region" description="Basic and acidic residues" evidence="10">
    <location>
        <begin position="1"/>
        <end position="10"/>
    </location>
</feature>
<evidence type="ECO:0000256" key="8">
    <source>
        <dbReference type="ARBA" id="ARBA00023306"/>
    </source>
</evidence>
<accession>A0A1Y1LEA2</accession>
<evidence type="ECO:0000256" key="4">
    <source>
        <dbReference type="ARBA" id="ARBA00022723"/>
    </source>
</evidence>
<keyword evidence="5" id="KW-0863">Zinc-finger</keyword>
<dbReference type="PANTHER" id="PTHR45884:SF2">
    <property type="entry name" value="N-ACETYLTRANSFERASE ECO"/>
    <property type="match status" value="1"/>
</dbReference>
<reference evidence="13" key="1">
    <citation type="journal article" date="2016" name="Sci. Rep.">
        <title>Molecular characterization of firefly nuptial gifts: a multi-omics approach sheds light on postcopulatory sexual selection.</title>
        <authorList>
            <person name="Al-Wathiqui N."/>
            <person name="Fallon T.R."/>
            <person name="South A."/>
            <person name="Weng J.K."/>
            <person name="Lewis S.M."/>
        </authorList>
    </citation>
    <scope>NUCLEOTIDE SEQUENCE</scope>
</reference>
<dbReference type="Pfam" id="PF13878">
    <property type="entry name" value="zf-C2H2_3"/>
    <property type="match status" value="1"/>
</dbReference>
<dbReference type="GO" id="GO:0000785">
    <property type="term" value="C:chromatin"/>
    <property type="evidence" value="ECO:0007669"/>
    <property type="project" value="TreeGrafter"/>
</dbReference>
<keyword evidence="8" id="KW-0131">Cell cycle</keyword>
<evidence type="ECO:0000256" key="7">
    <source>
        <dbReference type="ARBA" id="ARBA00023242"/>
    </source>
</evidence>
<keyword evidence="4" id="KW-0479">Metal-binding</keyword>
<proteinExistence type="inferred from homology"/>
<evidence type="ECO:0000256" key="5">
    <source>
        <dbReference type="ARBA" id="ARBA00022771"/>
    </source>
</evidence>
<dbReference type="Pfam" id="PF13880">
    <property type="entry name" value="Acetyltransf_13"/>
    <property type="match status" value="1"/>
</dbReference>
<evidence type="ECO:0008006" key="14">
    <source>
        <dbReference type="Google" id="ProtNLM"/>
    </source>
</evidence>
<keyword evidence="3" id="KW-0808">Transferase</keyword>
<feature type="compositionally biased region" description="Basic and acidic residues" evidence="10">
    <location>
        <begin position="210"/>
        <end position="222"/>
    </location>
</feature>
<evidence type="ECO:0000259" key="11">
    <source>
        <dbReference type="Pfam" id="PF13878"/>
    </source>
</evidence>
<evidence type="ECO:0000259" key="12">
    <source>
        <dbReference type="Pfam" id="PF13880"/>
    </source>
</evidence>
<evidence type="ECO:0000256" key="6">
    <source>
        <dbReference type="ARBA" id="ARBA00022833"/>
    </source>
</evidence>
<dbReference type="InterPro" id="IPR016181">
    <property type="entry name" value="Acyl_CoA_acyltransferase"/>
</dbReference>
<name>A0A1Y1LEA2_PHOPY</name>
<dbReference type="GO" id="GO:0005634">
    <property type="term" value="C:nucleus"/>
    <property type="evidence" value="ECO:0007669"/>
    <property type="project" value="UniProtKB-SubCell"/>
</dbReference>
<feature type="domain" description="N-acetyltransferase ESCO zinc-finger" evidence="11">
    <location>
        <begin position="553"/>
        <end position="591"/>
    </location>
</feature>
<evidence type="ECO:0000256" key="9">
    <source>
        <dbReference type="ARBA" id="ARBA00023315"/>
    </source>
</evidence>
<comment type="subcellular location">
    <subcellularLocation>
        <location evidence="1">Nucleus</location>
    </subcellularLocation>
</comment>
<evidence type="ECO:0000313" key="13">
    <source>
        <dbReference type="EMBL" id="JAV71228.1"/>
    </source>
</evidence>
<evidence type="ECO:0000256" key="3">
    <source>
        <dbReference type="ARBA" id="ARBA00022679"/>
    </source>
</evidence>
<sequence>MFEHSLHNEETISFSATKESSKSNTHHSRRQLFPSIEEDNFDDFSLTPLTANGSSSYSSKTDTPLDSRSLQQCEEENVLLFSGDSIEDYIIIENIHDPLKNSDVDNNPDVIKTPLNDKFFNQTINTEINTTAAPLHLSPPQIVPQSVVFSPKKLKPKSPDSIEPQDTSALNTIATKLIRNYAEENSPCSAPEVGKRKMGLSNSSQSNKLQKLDQNSKVRMELFPKPVQEHSPPTNENKSPNGTQRKTNKSSIYLCHRGTKKRFGQINAGVRHKVKKPKARKVNSEQLLEAVFDITANTAFNKYLKSVENFNAEYGKTQIQPLPSAHSNSGVAKLEHSAQNKIVVAKKRPAEHPLQDENKKFFKSQRSSAIVVDKHFNFKLDKEKADPLSPTNEVAYFKEFDINLDVSDLLAPEDSLISSETLNNILGTLHDEVQMPNCEQMILKAHNSVTMSENSIHLHVPAESSPNTEDQPVRKTAIEKSILLSPTSQMCNMTSGLALNSPTRNREVNGGNGDADCLKLYPIFCGKQNISPNCFKVPKNPLVKKIKPLPKNQLLLDAGQKKFGATQCTVCKFVYHMGDPNDELIHLNYHNSGNVLRYNGWKDERVVSQISSDRIIKVVPSDPKAWLKKVKELLEVINRDLGYYEMPVSLDNAQAFLYIHKQVIIGCVIAEYQSVAYRLLSDNTGIDLCSETKFPIKCGISRIWVSQAHRRKGIATSLLNCLRANFVYGYIMGKDELAFSSPTDIGKSFAARYFNTPNFLVYT</sequence>
<comment type="similarity">
    <text evidence="2">Belongs to the acetyltransferase family. ECO subfamily.</text>
</comment>
<dbReference type="GO" id="GO:0008270">
    <property type="term" value="F:zinc ion binding"/>
    <property type="evidence" value="ECO:0007669"/>
    <property type="project" value="UniProtKB-KW"/>
</dbReference>
<dbReference type="InterPro" id="IPR028009">
    <property type="entry name" value="ESCO_Acetyltransf_dom"/>
</dbReference>
<protein>
    <recommendedName>
        <fullName evidence="14">N-acetyltransferase domain-containing protein</fullName>
    </recommendedName>
</protein>
<keyword evidence="9" id="KW-0012">Acyltransferase</keyword>
<keyword evidence="7" id="KW-0539">Nucleus</keyword>
<feature type="compositionally biased region" description="Polar residues" evidence="10">
    <location>
        <begin position="200"/>
        <end position="209"/>
    </location>
</feature>
<evidence type="ECO:0000256" key="2">
    <source>
        <dbReference type="ARBA" id="ARBA00005816"/>
    </source>
</evidence>